<keyword evidence="2" id="KW-1185">Reference proteome</keyword>
<dbReference type="InterPro" id="IPR046172">
    <property type="entry name" value="DUF6174"/>
</dbReference>
<dbReference type="Pfam" id="PF19671">
    <property type="entry name" value="DUF6174"/>
    <property type="match status" value="1"/>
</dbReference>
<sequence>MYVTSDTSNRFECWGRARRGLLLLAAGLALAVLTSSCALLGDDGDEGLRQSLRSNQFVWNQADLSNYTYDYRYGSAWGGPPPVTITVRADTVHAVVNRETGEPLDEAEHDFFPTVDDLFDELHEALDYDQADVIFDAELGYPHRASFDPYRNAEDDAFSYEAEGLEADE</sequence>
<dbReference type="EMBL" id="PDEP01000010">
    <property type="protein sequence ID" value="PEN06081.1"/>
    <property type="molecule type" value="Genomic_DNA"/>
</dbReference>
<organism evidence="1 2">
    <name type="scientific">Longimonas halophila</name>
    <dbReference type="NCBI Taxonomy" id="1469170"/>
    <lineage>
        <taxon>Bacteria</taxon>
        <taxon>Pseudomonadati</taxon>
        <taxon>Rhodothermota</taxon>
        <taxon>Rhodothermia</taxon>
        <taxon>Rhodothermales</taxon>
        <taxon>Salisaetaceae</taxon>
        <taxon>Longimonas</taxon>
    </lineage>
</organism>
<dbReference type="Proteomes" id="UP000221024">
    <property type="component" value="Unassembled WGS sequence"/>
</dbReference>
<accession>A0A2H3NRJ5</accession>
<name>A0A2H3NRJ5_9BACT</name>
<proteinExistence type="predicted"/>
<comment type="caution">
    <text evidence="1">The sequence shown here is derived from an EMBL/GenBank/DDBJ whole genome shotgun (WGS) entry which is preliminary data.</text>
</comment>
<evidence type="ECO:0000313" key="1">
    <source>
        <dbReference type="EMBL" id="PEN06081.1"/>
    </source>
</evidence>
<dbReference type="RefSeq" id="WP_098062770.1">
    <property type="nucleotide sequence ID" value="NZ_PDEP01000010.1"/>
</dbReference>
<protein>
    <submittedName>
        <fullName evidence="1">Uncharacterized protein</fullName>
    </submittedName>
</protein>
<reference evidence="1 2" key="1">
    <citation type="submission" date="2017-10" db="EMBL/GenBank/DDBJ databases">
        <title>Draft genome of Longimonas halophila.</title>
        <authorList>
            <person name="Goh K.M."/>
            <person name="Shamsir M.S."/>
            <person name="Lim S.W."/>
        </authorList>
    </citation>
    <scope>NUCLEOTIDE SEQUENCE [LARGE SCALE GENOMIC DNA]</scope>
    <source>
        <strain evidence="1 2">KCTC 42399</strain>
    </source>
</reference>
<dbReference type="AlphaFoldDB" id="A0A2H3NRJ5"/>
<gene>
    <name evidence="1" type="ORF">CRI93_11425</name>
</gene>
<evidence type="ECO:0000313" key="2">
    <source>
        <dbReference type="Proteomes" id="UP000221024"/>
    </source>
</evidence>